<evidence type="ECO:0000259" key="1">
    <source>
        <dbReference type="PROSITE" id="PS50851"/>
    </source>
</evidence>
<dbReference type="InterPro" id="IPR039315">
    <property type="entry name" value="CheW"/>
</dbReference>
<feature type="domain" description="CheW-like" evidence="1">
    <location>
        <begin position="13"/>
        <end position="153"/>
    </location>
</feature>
<dbReference type="RefSeq" id="WP_027677283.1">
    <property type="nucleotide sequence ID" value="NZ_CP039691.1"/>
</dbReference>
<keyword evidence="6" id="KW-1185">Reference proteome</keyword>
<dbReference type="PANTHER" id="PTHR22617">
    <property type="entry name" value="CHEMOTAXIS SENSOR HISTIDINE KINASE-RELATED"/>
    <property type="match status" value="1"/>
</dbReference>
<dbReference type="CDD" id="cd00732">
    <property type="entry name" value="CheW"/>
    <property type="match status" value="1"/>
</dbReference>
<dbReference type="EMBL" id="CP124733">
    <property type="protein sequence ID" value="WHA40461.1"/>
    <property type="molecule type" value="Genomic_DNA"/>
</dbReference>
<evidence type="ECO:0000313" key="6">
    <source>
        <dbReference type="Proteomes" id="UP000826513"/>
    </source>
</evidence>
<dbReference type="Proteomes" id="UP000826513">
    <property type="component" value="Chromosome 1"/>
</dbReference>
<name>A0A4D7DN20_9HYPH</name>
<evidence type="ECO:0000313" key="3">
    <source>
        <dbReference type="EMBL" id="QYA06167.1"/>
    </source>
</evidence>
<dbReference type="STRING" id="1367849.GCA_000518585_04822"/>
<dbReference type="AlphaFoldDB" id="A0A4D7DN20"/>
<evidence type="ECO:0000313" key="2">
    <source>
        <dbReference type="EMBL" id="QCI98375.1"/>
    </source>
</evidence>
<dbReference type="PROSITE" id="PS50851">
    <property type="entry name" value="CHEW"/>
    <property type="match status" value="1"/>
</dbReference>
<dbReference type="PANTHER" id="PTHR22617:SF23">
    <property type="entry name" value="CHEMOTAXIS PROTEIN CHEW"/>
    <property type="match status" value="1"/>
</dbReference>
<gene>
    <name evidence="2" type="ORF">CFBP5473_10960</name>
    <name evidence="4" type="ORF">CFBP5477_011555</name>
    <name evidence="3" type="ORF">J5285_08765</name>
</gene>
<dbReference type="GO" id="GO:0005829">
    <property type="term" value="C:cytosol"/>
    <property type="evidence" value="ECO:0007669"/>
    <property type="project" value="TreeGrafter"/>
</dbReference>
<accession>A0A4D7DN20</accession>
<dbReference type="EMBL" id="CP039691">
    <property type="protein sequence ID" value="QCI98375.1"/>
    <property type="molecule type" value="Genomic_DNA"/>
</dbReference>
<dbReference type="Gene3D" id="2.40.50.180">
    <property type="entry name" value="CheA-289, Domain 4"/>
    <property type="match status" value="1"/>
</dbReference>
<dbReference type="GO" id="GO:0006935">
    <property type="term" value="P:chemotaxis"/>
    <property type="evidence" value="ECO:0007669"/>
    <property type="project" value="InterPro"/>
</dbReference>
<reference evidence="4" key="3">
    <citation type="submission" date="2023-05" db="EMBL/GenBank/DDBJ databases">
        <title>Complete genome sequence of Agrobacterium larrymoorei CFBP5477.</title>
        <authorList>
            <person name="Yen H.-C."/>
            <person name="Chou L."/>
            <person name="Lin Y.-C."/>
            <person name="Lai E.-M."/>
            <person name="Kuo C.-H."/>
        </authorList>
    </citation>
    <scope>NUCLEOTIDE SEQUENCE</scope>
    <source>
        <strain evidence="4">CFBP5477</strain>
    </source>
</reference>
<protein>
    <submittedName>
        <fullName evidence="2 4">Chemotaxis protein CheW</fullName>
    </submittedName>
</protein>
<dbReference type="InterPro" id="IPR036061">
    <property type="entry name" value="CheW-like_dom_sf"/>
</dbReference>
<dbReference type="KEGG" id="alf:CFBP5473_10960"/>
<proteinExistence type="predicted"/>
<evidence type="ECO:0000313" key="4">
    <source>
        <dbReference type="EMBL" id="WHA40461.1"/>
    </source>
</evidence>
<dbReference type="OrthoDB" id="9794382at2"/>
<dbReference type="SUPFAM" id="SSF50341">
    <property type="entry name" value="CheW-like"/>
    <property type="match status" value="1"/>
</dbReference>
<reference evidence="2 5" key="1">
    <citation type="submission" date="2019-04" db="EMBL/GenBank/DDBJ databases">
        <title>Complete genome sequence of Agrobacterium larrymoorei CFBP5473.</title>
        <authorList>
            <person name="Haryono M."/>
            <person name="Chou L."/>
            <person name="Lin Y.-C."/>
            <person name="Lai E.-M."/>
            <person name="Kuo C.-H."/>
        </authorList>
    </citation>
    <scope>NUCLEOTIDE SEQUENCE [LARGE SCALE GENOMIC DNA]</scope>
    <source>
        <strain evidence="2 5">CFBP5473</strain>
    </source>
</reference>
<dbReference type="SMART" id="SM00260">
    <property type="entry name" value="CheW"/>
    <property type="match status" value="1"/>
</dbReference>
<dbReference type="Proteomes" id="UP000298545">
    <property type="component" value="Chromosome circular"/>
</dbReference>
<dbReference type="Proteomes" id="UP000298664">
    <property type="component" value="Chromosome Circular"/>
</dbReference>
<dbReference type="GO" id="GO:0007165">
    <property type="term" value="P:signal transduction"/>
    <property type="evidence" value="ECO:0007669"/>
    <property type="project" value="InterPro"/>
</dbReference>
<dbReference type="EMBL" id="CP072167">
    <property type="protein sequence ID" value="QYA06167.1"/>
    <property type="molecule type" value="Genomic_DNA"/>
</dbReference>
<organism evidence="2 5">
    <name type="scientific">Agrobacterium larrymoorei</name>
    <dbReference type="NCBI Taxonomy" id="160699"/>
    <lineage>
        <taxon>Bacteria</taxon>
        <taxon>Pseudomonadati</taxon>
        <taxon>Pseudomonadota</taxon>
        <taxon>Alphaproteobacteria</taxon>
        <taxon>Hyphomicrobiales</taxon>
        <taxon>Rhizobiaceae</taxon>
        <taxon>Rhizobium/Agrobacterium group</taxon>
        <taxon>Agrobacterium</taxon>
    </lineage>
</organism>
<dbReference type="Gene3D" id="2.30.30.40">
    <property type="entry name" value="SH3 Domains"/>
    <property type="match status" value="1"/>
</dbReference>
<dbReference type="Pfam" id="PF01584">
    <property type="entry name" value="CheW"/>
    <property type="match status" value="1"/>
</dbReference>
<evidence type="ECO:0000313" key="5">
    <source>
        <dbReference type="Proteomes" id="UP000298545"/>
    </source>
</evidence>
<dbReference type="InterPro" id="IPR002545">
    <property type="entry name" value="CheW-lke_dom"/>
</dbReference>
<sequence length="162" mass="17217">MQDISAAVRADDALEIIAFLLNDQQFAVRTTAIREIRGWAPVTPIPHTPPDVLGVMNLRGTVIPIIDLSAKLGMPPAEASERSAIVVTSVKGKTIGMMVDRVSDILTVSAADLQPVPAAAGLATTGYAEGIFAREKMMICFLNLDAIFATAEPEEWGVEAEA</sequence>
<reference evidence="3 6" key="2">
    <citation type="submission" date="2021-03" db="EMBL/GenBank/DDBJ databases">
        <title>Rapid diversification of plasmids in a genus of pathogenic and nitrogen fixing bacteria.</title>
        <authorList>
            <person name="Weisberg A.J."/>
            <person name="Miller M."/>
            <person name="Ream W."/>
            <person name="Grunwald N.J."/>
            <person name="Chang J.H."/>
        </authorList>
    </citation>
    <scope>NUCLEOTIDE SEQUENCE [LARGE SCALE GENOMIC DNA]</scope>
    <source>
        <strain evidence="3 6">AF3.44</strain>
    </source>
</reference>